<dbReference type="Gene3D" id="1.10.260.40">
    <property type="entry name" value="lambda repressor-like DNA-binding domains"/>
    <property type="match status" value="1"/>
</dbReference>
<dbReference type="InterPro" id="IPR014710">
    <property type="entry name" value="RmlC-like_jellyroll"/>
</dbReference>
<dbReference type="STRING" id="574650.SAMN04487966_106104"/>
<dbReference type="Gene3D" id="2.60.120.10">
    <property type="entry name" value="Jelly Rolls"/>
    <property type="match status" value="1"/>
</dbReference>
<keyword evidence="4" id="KW-1185">Reference proteome</keyword>
<evidence type="ECO:0000313" key="4">
    <source>
        <dbReference type="Proteomes" id="UP000198881"/>
    </source>
</evidence>
<feature type="domain" description="HTH cro/C1-type" evidence="2">
    <location>
        <begin position="19"/>
        <end position="73"/>
    </location>
</feature>
<dbReference type="GO" id="GO:0005829">
    <property type="term" value="C:cytosol"/>
    <property type="evidence" value="ECO:0007669"/>
    <property type="project" value="TreeGrafter"/>
</dbReference>
<dbReference type="PANTHER" id="PTHR46797">
    <property type="entry name" value="HTH-TYPE TRANSCRIPTIONAL REGULATOR"/>
    <property type="match status" value="1"/>
</dbReference>
<dbReference type="InterPro" id="IPR013096">
    <property type="entry name" value="Cupin_2"/>
</dbReference>
<dbReference type="CDD" id="cd02209">
    <property type="entry name" value="cupin_XRE_C"/>
    <property type="match status" value="1"/>
</dbReference>
<dbReference type="CDD" id="cd00093">
    <property type="entry name" value="HTH_XRE"/>
    <property type="match status" value="1"/>
</dbReference>
<dbReference type="PANTHER" id="PTHR46797:SF1">
    <property type="entry name" value="METHYLPHOSPHONATE SYNTHASE"/>
    <property type="match status" value="1"/>
</dbReference>
<proteinExistence type="predicted"/>
<dbReference type="GO" id="GO:0003677">
    <property type="term" value="F:DNA binding"/>
    <property type="evidence" value="ECO:0007669"/>
    <property type="project" value="UniProtKB-KW"/>
</dbReference>
<evidence type="ECO:0000259" key="2">
    <source>
        <dbReference type="PROSITE" id="PS50943"/>
    </source>
</evidence>
<dbReference type="InterPro" id="IPR001387">
    <property type="entry name" value="Cro/C1-type_HTH"/>
</dbReference>
<reference evidence="3 4" key="1">
    <citation type="submission" date="2016-10" db="EMBL/GenBank/DDBJ databases">
        <authorList>
            <person name="de Groot N.N."/>
        </authorList>
    </citation>
    <scope>NUCLEOTIDE SEQUENCE [LARGE SCALE GENOMIC DNA]</scope>
    <source>
        <strain evidence="3 4">CGMCC 1.7054</strain>
    </source>
</reference>
<evidence type="ECO:0000256" key="1">
    <source>
        <dbReference type="ARBA" id="ARBA00023125"/>
    </source>
</evidence>
<dbReference type="AlphaFoldDB" id="A0A1I7MMQ4"/>
<dbReference type="InterPro" id="IPR050807">
    <property type="entry name" value="TransReg_Diox_bact_type"/>
</dbReference>
<name>A0A1I7MMQ4_9MICC</name>
<organism evidence="3 4">
    <name type="scientific">Micrococcus terreus</name>
    <dbReference type="NCBI Taxonomy" id="574650"/>
    <lineage>
        <taxon>Bacteria</taxon>
        <taxon>Bacillati</taxon>
        <taxon>Actinomycetota</taxon>
        <taxon>Actinomycetes</taxon>
        <taxon>Micrococcales</taxon>
        <taxon>Micrococcaceae</taxon>
        <taxon>Micrococcus</taxon>
    </lineage>
</organism>
<dbReference type="InterPro" id="IPR011051">
    <property type="entry name" value="RmlC_Cupin_sf"/>
</dbReference>
<dbReference type="EMBL" id="FPCG01000006">
    <property type="protein sequence ID" value="SFV23215.1"/>
    <property type="molecule type" value="Genomic_DNA"/>
</dbReference>
<dbReference type="OrthoDB" id="9814751at2"/>
<dbReference type="Pfam" id="PF07883">
    <property type="entry name" value="Cupin_2"/>
    <property type="match status" value="1"/>
</dbReference>
<keyword evidence="1" id="KW-0238">DNA-binding</keyword>
<sequence>MKSLPIQPTGTGQALGRRLRELRQDRHLTMDQVAEFAGLTKGFLSRVERDLTSPSVTSLISICQVLGVAPGEVLDAPELSVVRLADAPRVSLGGEGITEQLVTPPGQRELQVIRAVVAPGGRGESDLYTVDCTVESLHVIDGPFTLITPDGELTLQSGDTVTFPGTEPHSWQNPGDGAAVVLWILAGRRSR</sequence>
<dbReference type="PROSITE" id="PS50943">
    <property type="entry name" value="HTH_CROC1"/>
    <property type="match status" value="1"/>
</dbReference>
<dbReference type="SUPFAM" id="SSF47413">
    <property type="entry name" value="lambda repressor-like DNA-binding domains"/>
    <property type="match status" value="1"/>
</dbReference>
<dbReference type="SMART" id="SM00530">
    <property type="entry name" value="HTH_XRE"/>
    <property type="match status" value="1"/>
</dbReference>
<protein>
    <submittedName>
        <fullName evidence="3">Transcriptional regulator, XRE family with cupin sensor</fullName>
    </submittedName>
</protein>
<gene>
    <name evidence="3" type="ORF">SAMN04487966_106104</name>
</gene>
<accession>A0A1I7MMQ4</accession>
<evidence type="ECO:0000313" key="3">
    <source>
        <dbReference type="EMBL" id="SFV23215.1"/>
    </source>
</evidence>
<dbReference type="RefSeq" id="WP_091697329.1">
    <property type="nucleotide sequence ID" value="NZ_FPCG01000006.1"/>
</dbReference>
<dbReference type="GO" id="GO:0003700">
    <property type="term" value="F:DNA-binding transcription factor activity"/>
    <property type="evidence" value="ECO:0007669"/>
    <property type="project" value="TreeGrafter"/>
</dbReference>
<dbReference type="InterPro" id="IPR010982">
    <property type="entry name" value="Lambda_DNA-bd_dom_sf"/>
</dbReference>
<dbReference type="Pfam" id="PF13560">
    <property type="entry name" value="HTH_31"/>
    <property type="match status" value="1"/>
</dbReference>
<dbReference type="SUPFAM" id="SSF51182">
    <property type="entry name" value="RmlC-like cupins"/>
    <property type="match status" value="1"/>
</dbReference>
<dbReference type="Proteomes" id="UP000198881">
    <property type="component" value="Unassembled WGS sequence"/>
</dbReference>